<gene>
    <name evidence="1" type="ORF">LCGC14_2265610</name>
</gene>
<reference evidence="1" key="1">
    <citation type="journal article" date="2015" name="Nature">
        <title>Complex archaea that bridge the gap between prokaryotes and eukaryotes.</title>
        <authorList>
            <person name="Spang A."/>
            <person name="Saw J.H."/>
            <person name="Jorgensen S.L."/>
            <person name="Zaremba-Niedzwiedzka K."/>
            <person name="Martijn J."/>
            <person name="Lind A.E."/>
            <person name="van Eijk R."/>
            <person name="Schleper C."/>
            <person name="Guy L."/>
            <person name="Ettema T.J."/>
        </authorList>
    </citation>
    <scope>NUCLEOTIDE SEQUENCE</scope>
</reference>
<proteinExistence type="predicted"/>
<protein>
    <submittedName>
        <fullName evidence="1">Uncharacterized protein</fullName>
    </submittedName>
</protein>
<dbReference type="EMBL" id="LAZR01031206">
    <property type="protein sequence ID" value="KKL54417.1"/>
    <property type="molecule type" value="Genomic_DNA"/>
</dbReference>
<organism evidence="1">
    <name type="scientific">marine sediment metagenome</name>
    <dbReference type="NCBI Taxonomy" id="412755"/>
    <lineage>
        <taxon>unclassified sequences</taxon>
        <taxon>metagenomes</taxon>
        <taxon>ecological metagenomes</taxon>
    </lineage>
</organism>
<sequence length="64" mass="7562">MSYEVIKAADSRYDEDQVYAVTSSLHEAKRAGKVLINDGWDTYIVDADTPDEWEWQDDHWEQIR</sequence>
<accession>A0A0F9FTH3</accession>
<dbReference type="AlphaFoldDB" id="A0A0F9FTH3"/>
<evidence type="ECO:0000313" key="1">
    <source>
        <dbReference type="EMBL" id="KKL54417.1"/>
    </source>
</evidence>
<comment type="caution">
    <text evidence="1">The sequence shown here is derived from an EMBL/GenBank/DDBJ whole genome shotgun (WGS) entry which is preliminary data.</text>
</comment>
<name>A0A0F9FTH3_9ZZZZ</name>